<organism evidence="1 2">
    <name type="scientific">Malonomonas rubra DSM 5091</name>
    <dbReference type="NCBI Taxonomy" id="1122189"/>
    <lineage>
        <taxon>Bacteria</taxon>
        <taxon>Pseudomonadati</taxon>
        <taxon>Thermodesulfobacteriota</taxon>
        <taxon>Desulfuromonadia</taxon>
        <taxon>Desulfuromonadales</taxon>
        <taxon>Geopsychrobacteraceae</taxon>
        <taxon>Malonomonas</taxon>
    </lineage>
</organism>
<protein>
    <submittedName>
        <fullName evidence="1">Uncharacterized protein</fullName>
    </submittedName>
</protein>
<dbReference type="RefSeq" id="WP_072905960.1">
    <property type="nucleotide sequence ID" value="NZ_FQZT01000002.1"/>
</dbReference>
<evidence type="ECO:0000313" key="1">
    <source>
        <dbReference type="EMBL" id="SHI78632.1"/>
    </source>
</evidence>
<sequence length="73" mass="8355">MSEKFTITLAIDSSLVKYFIEAGHEDEEHVAGCLIDFVADFLNDTRYPLAAKRTGEREILLKYQLRAFADPIF</sequence>
<name>A0A1M6DZE6_MALRU</name>
<reference evidence="1 2" key="1">
    <citation type="submission" date="2016-11" db="EMBL/GenBank/DDBJ databases">
        <authorList>
            <person name="Jaros S."/>
            <person name="Januszkiewicz K."/>
            <person name="Wedrychowicz H."/>
        </authorList>
    </citation>
    <scope>NUCLEOTIDE SEQUENCE [LARGE SCALE GENOMIC DNA]</scope>
    <source>
        <strain evidence="1 2">DSM 5091</strain>
    </source>
</reference>
<gene>
    <name evidence="1" type="ORF">SAMN02745165_00873</name>
</gene>
<dbReference type="EMBL" id="FQZT01000002">
    <property type="protein sequence ID" value="SHI78632.1"/>
    <property type="molecule type" value="Genomic_DNA"/>
</dbReference>
<accession>A0A1M6DZE6</accession>
<dbReference type="Proteomes" id="UP000184171">
    <property type="component" value="Unassembled WGS sequence"/>
</dbReference>
<dbReference type="AlphaFoldDB" id="A0A1M6DZE6"/>
<proteinExistence type="predicted"/>
<keyword evidence="2" id="KW-1185">Reference proteome</keyword>
<dbReference type="STRING" id="1122189.SAMN02745165_00873"/>
<evidence type="ECO:0000313" key="2">
    <source>
        <dbReference type="Proteomes" id="UP000184171"/>
    </source>
</evidence>